<feature type="domain" description="DC1-like C-terminal" evidence="3">
    <location>
        <begin position="400"/>
        <end position="439"/>
    </location>
</feature>
<feature type="domain" description="DC1" evidence="2">
    <location>
        <begin position="314"/>
        <end position="364"/>
    </location>
</feature>
<name>A0ABM1QIY5_CAMSA</name>
<feature type="domain" description="DC1" evidence="2">
    <location>
        <begin position="143"/>
        <end position="191"/>
    </location>
</feature>
<reference evidence="5" key="2">
    <citation type="submission" date="2025-08" db="UniProtKB">
        <authorList>
            <consortium name="RefSeq"/>
        </authorList>
    </citation>
    <scope>IDENTIFICATION</scope>
    <source>
        <tissue evidence="5">Leaf</tissue>
    </source>
</reference>
<evidence type="ECO:0000313" key="4">
    <source>
        <dbReference type="Proteomes" id="UP000694864"/>
    </source>
</evidence>
<dbReference type="InterPro" id="IPR053192">
    <property type="entry name" value="Vacuole_Formation_Reg"/>
</dbReference>
<keyword evidence="4" id="KW-1185">Reference proteome</keyword>
<dbReference type="GeneID" id="104755436"/>
<sequence>MKEVMMRKSNLFDLHLYDASPHFPNTRSGGQQGESLLDSNRIHKNCIGFPHVIRISRHPHRISFTSSLPSSRNLSCGVCRKQVDNNYGAYSCKTCESYFVHSKCALNPNVWDGKELEGVPEKDDEIDDGEPFKRIADGIILHPFHSHHLRFEISKEAYDANKYCRGCALPVYEGGFYSCVECNFILHENCANASRMKRYPLYPHPLTLKVATKGIGTDEGIFQCNQCAREGTGYFYEHHIDGRNFKLDLRCALITEPFDFQGHKHPLFLASEPYELTLCHMCKEESDDSKLICIECDYILCYRCATFPYKARYKHDNHILIICDREKGSGQQDWCEICEGKIEEGGMLFFYKCHDCCIALHVECLLGRDIYMKPGDTIKDSVSVVVKTSKLTRPKWIEFWILLNSSLSRPICIGCRDRCPFPIFFKGYNDKIFCSQRCIRTRLRNNSIRHVT</sequence>
<feature type="domain" description="DC1" evidence="2">
    <location>
        <begin position="57"/>
        <end position="105"/>
    </location>
</feature>
<dbReference type="InterPro" id="IPR046349">
    <property type="entry name" value="C1-like_sf"/>
</dbReference>
<protein>
    <submittedName>
        <fullName evidence="5">Uncharacterized protein LOC104755436</fullName>
    </submittedName>
</protein>
<keyword evidence="1" id="KW-0677">Repeat</keyword>
<reference evidence="4" key="1">
    <citation type="journal article" date="2014" name="Nat. Commun.">
        <title>The emerging biofuel crop Camelina sativa retains a highly undifferentiated hexaploid genome structure.</title>
        <authorList>
            <person name="Kagale S."/>
            <person name="Koh C."/>
            <person name="Nixon J."/>
            <person name="Bollina V."/>
            <person name="Clarke W.E."/>
            <person name="Tuteja R."/>
            <person name="Spillane C."/>
            <person name="Robinson S.J."/>
            <person name="Links M.G."/>
            <person name="Clarke C."/>
            <person name="Higgins E.E."/>
            <person name="Huebert T."/>
            <person name="Sharpe A.G."/>
            <person name="Parkin I.A."/>
        </authorList>
    </citation>
    <scope>NUCLEOTIDE SEQUENCE [LARGE SCALE GENOMIC DNA]</scope>
    <source>
        <strain evidence="4">cv. DH55</strain>
    </source>
</reference>
<dbReference type="SUPFAM" id="SSF57889">
    <property type="entry name" value="Cysteine-rich domain"/>
    <property type="match status" value="2"/>
</dbReference>
<dbReference type="Pfam" id="PF03107">
    <property type="entry name" value="C1_2"/>
    <property type="match status" value="4"/>
</dbReference>
<organism evidence="4 5">
    <name type="scientific">Camelina sativa</name>
    <name type="common">False flax</name>
    <name type="synonym">Myagrum sativum</name>
    <dbReference type="NCBI Taxonomy" id="90675"/>
    <lineage>
        <taxon>Eukaryota</taxon>
        <taxon>Viridiplantae</taxon>
        <taxon>Streptophyta</taxon>
        <taxon>Embryophyta</taxon>
        <taxon>Tracheophyta</taxon>
        <taxon>Spermatophyta</taxon>
        <taxon>Magnoliopsida</taxon>
        <taxon>eudicotyledons</taxon>
        <taxon>Gunneridae</taxon>
        <taxon>Pentapetalae</taxon>
        <taxon>rosids</taxon>
        <taxon>malvids</taxon>
        <taxon>Brassicales</taxon>
        <taxon>Brassicaceae</taxon>
        <taxon>Camelineae</taxon>
        <taxon>Camelina</taxon>
    </lineage>
</organism>
<evidence type="ECO:0000256" key="1">
    <source>
        <dbReference type="ARBA" id="ARBA00022737"/>
    </source>
</evidence>
<dbReference type="Pfam" id="PF22926">
    <property type="entry name" value="C1-like_CT"/>
    <property type="match status" value="1"/>
</dbReference>
<dbReference type="RefSeq" id="XP_019086723.1">
    <property type="nucleotide sequence ID" value="XM_019231178.1"/>
</dbReference>
<accession>A0ABM1QIY5</accession>
<feature type="domain" description="DC1" evidence="2">
    <location>
        <begin position="262"/>
        <end position="305"/>
    </location>
</feature>
<dbReference type="PANTHER" id="PTHR32410:SF153">
    <property type="entry name" value="CHP-RICH ZINC FINGER PROTEIN-LIKE-RELATED"/>
    <property type="match status" value="1"/>
</dbReference>
<evidence type="ECO:0000259" key="2">
    <source>
        <dbReference type="Pfam" id="PF03107"/>
    </source>
</evidence>
<dbReference type="PANTHER" id="PTHR32410">
    <property type="entry name" value="CYSTEINE/HISTIDINE-RICH C1 DOMAIN FAMILY PROTEIN"/>
    <property type="match status" value="1"/>
</dbReference>
<proteinExistence type="predicted"/>
<dbReference type="Proteomes" id="UP000694864">
    <property type="component" value="Chromosome 2"/>
</dbReference>
<dbReference type="InterPro" id="IPR004146">
    <property type="entry name" value="DC1"/>
</dbReference>
<evidence type="ECO:0000259" key="3">
    <source>
        <dbReference type="Pfam" id="PF22926"/>
    </source>
</evidence>
<gene>
    <name evidence="5" type="primary">LOC104755436</name>
</gene>
<dbReference type="InterPro" id="IPR054483">
    <property type="entry name" value="DC1-like_CT"/>
</dbReference>
<evidence type="ECO:0000313" key="5">
    <source>
        <dbReference type="RefSeq" id="XP_019086723.1"/>
    </source>
</evidence>